<keyword evidence="1" id="KW-0812">Transmembrane</keyword>
<keyword evidence="1" id="KW-1133">Transmembrane helix</keyword>
<gene>
    <name evidence="2" type="ORF">ABT39_MTgene5581</name>
</gene>
<keyword evidence="1" id="KW-0472">Membrane</keyword>
<sequence length="113" mass="13280">MNPRKIYPLEDGEGHKDGEGLLELPSLYYTLPKDCLYLRVILWNIAGPTYLFYFLTINTGYFCNKKVPYCNCNKGNQFRDLLLPTSLLAAHWIGRTYRPYLQVLTYRPYPHIN</sequence>
<evidence type="ECO:0000256" key="1">
    <source>
        <dbReference type="SAM" id="Phobius"/>
    </source>
</evidence>
<dbReference type="AlphaFoldDB" id="A0A101LY01"/>
<dbReference type="EMBL" id="LKAM01000007">
    <property type="protein sequence ID" value="KUM47396.1"/>
    <property type="molecule type" value="Genomic_DNA"/>
</dbReference>
<geneLocation type="mitochondrion" evidence="2"/>
<accession>A0A101LY01</accession>
<reference evidence="2" key="1">
    <citation type="journal article" date="2015" name="Genome Biol. Evol.">
        <title>Organellar Genomes of White Spruce (Picea glauca): Assembly and Annotation.</title>
        <authorList>
            <person name="Jackman S.D."/>
            <person name="Warren R.L."/>
            <person name="Gibb E.A."/>
            <person name="Vandervalk B.P."/>
            <person name="Mohamadi H."/>
            <person name="Chu J."/>
            <person name="Raymond A."/>
            <person name="Pleasance S."/>
            <person name="Coope R."/>
            <person name="Wildung M.R."/>
            <person name="Ritland C.E."/>
            <person name="Bousquet J."/>
            <person name="Jones S.J."/>
            <person name="Bohlmann J."/>
            <person name="Birol I."/>
        </authorList>
    </citation>
    <scope>NUCLEOTIDE SEQUENCE [LARGE SCALE GENOMIC DNA]</scope>
    <source>
        <tissue evidence="2">Flushing bud</tissue>
    </source>
</reference>
<protein>
    <submittedName>
        <fullName evidence="2">Uncharacterized protein</fullName>
    </submittedName>
</protein>
<comment type="caution">
    <text evidence="2">The sequence shown here is derived from an EMBL/GenBank/DDBJ whole genome shotgun (WGS) entry which is preliminary data.</text>
</comment>
<proteinExistence type="predicted"/>
<evidence type="ECO:0000313" key="2">
    <source>
        <dbReference type="EMBL" id="KUM47396.1"/>
    </source>
</evidence>
<organism evidence="2">
    <name type="scientific">Picea glauca</name>
    <name type="common">White spruce</name>
    <name type="synonym">Pinus glauca</name>
    <dbReference type="NCBI Taxonomy" id="3330"/>
    <lineage>
        <taxon>Eukaryota</taxon>
        <taxon>Viridiplantae</taxon>
        <taxon>Streptophyta</taxon>
        <taxon>Embryophyta</taxon>
        <taxon>Tracheophyta</taxon>
        <taxon>Spermatophyta</taxon>
        <taxon>Pinopsida</taxon>
        <taxon>Pinidae</taxon>
        <taxon>Conifers I</taxon>
        <taxon>Pinales</taxon>
        <taxon>Pinaceae</taxon>
        <taxon>Picea</taxon>
    </lineage>
</organism>
<feature type="transmembrane region" description="Helical" evidence="1">
    <location>
        <begin position="36"/>
        <end position="56"/>
    </location>
</feature>
<name>A0A101LY01_PICGL</name>
<keyword evidence="2" id="KW-0496">Mitochondrion</keyword>